<feature type="transmembrane region" description="Helical" evidence="6">
    <location>
        <begin position="314"/>
        <end position="334"/>
    </location>
</feature>
<dbReference type="SUPFAM" id="SSF48726">
    <property type="entry name" value="Immunoglobulin"/>
    <property type="match status" value="3"/>
</dbReference>
<dbReference type="GO" id="GO:0050862">
    <property type="term" value="P:positive regulation of T cell receptor signaling pathway"/>
    <property type="evidence" value="ECO:0007669"/>
    <property type="project" value="TreeGrafter"/>
</dbReference>
<dbReference type="InterPro" id="IPR013106">
    <property type="entry name" value="Ig_V-set"/>
</dbReference>
<dbReference type="GO" id="GO:0042271">
    <property type="term" value="P:susceptibility to natural killer cell mediated cytotoxicity"/>
    <property type="evidence" value="ECO:0007669"/>
    <property type="project" value="UniProtKB-ARBA"/>
</dbReference>
<evidence type="ECO:0000256" key="4">
    <source>
        <dbReference type="ARBA" id="ARBA00023157"/>
    </source>
</evidence>
<dbReference type="FunFam" id="2.60.40.10:FF:000711">
    <property type="entry name" value="Nectin cell adhesion molecule 2"/>
    <property type="match status" value="1"/>
</dbReference>
<comment type="subcellular location">
    <subcellularLocation>
        <location evidence="1">Membrane</location>
        <topology evidence="1">Single-pass type I membrane protein</topology>
    </subcellularLocation>
</comment>
<keyword evidence="10" id="KW-1185">Reference proteome</keyword>
<dbReference type="GO" id="GO:0005925">
    <property type="term" value="C:focal adhesion"/>
    <property type="evidence" value="ECO:0007669"/>
    <property type="project" value="TreeGrafter"/>
</dbReference>
<evidence type="ECO:0000259" key="8">
    <source>
        <dbReference type="PROSITE" id="PS50835"/>
    </source>
</evidence>
<proteinExistence type="predicted"/>
<dbReference type="PANTHER" id="PTHR47387:SF2">
    <property type="entry name" value="PVR CELL ADHESION MOLECULE"/>
    <property type="match status" value="1"/>
</dbReference>
<keyword evidence="6" id="KW-0472">Membrane</keyword>
<feature type="compositionally biased region" description="Polar residues" evidence="5">
    <location>
        <begin position="391"/>
        <end position="406"/>
    </location>
</feature>
<dbReference type="GO" id="GO:0046814">
    <property type="term" value="P:coreceptor-mediated virion attachment to host cell"/>
    <property type="evidence" value="ECO:0007669"/>
    <property type="project" value="TreeGrafter"/>
</dbReference>
<sequence length="473" mass="52122">MAAAWPPLLLALLALSWPPQEPVPGMEETHVSQLTWSRHGESGSMAIFHPTQGPKYSEPKRLEFVATRLGTELRDASLRMFGLRVEDEGSYTCVFFIFPQGKRSVDIWLRVLAKPQNTAEVQKVQLTGKPVPVARCVSTGGRPPAHITWHSDLGGMPNTSQAPGFLSGTVTVTSLWILVPSSQVDGKSVTCKVEHEGFEKPQLLTVNLTVYYPPEVSFSGYDNNWYLSQNEATLTCDARSNPEPTGYNWSTTMGPLPPFAVAQGAQLLIRPVDKPINTTFICNVTNALGARQAELTVQVKERPPSEHSGMSSNIIIFLILGIVILLTLVVYLLFRCEQRGQLLPGSTDRGCKVTPSGLSRERDWSWQGHGPPELDPAPMDEDPLQRDQPPSLCQTSKRGGQVQVQRSPRPPSVHLLEGLTRLRKAVRLTVTACYSKKIGIKISTGRRCTAHTPGEMRRRLPAAVSQWSHRGST</sequence>
<dbReference type="PROSITE" id="PS50835">
    <property type="entry name" value="IG_LIKE"/>
    <property type="match status" value="2"/>
</dbReference>
<organism evidence="9 10">
    <name type="scientific">Macaca fascicularis</name>
    <name type="common">Crab-eating macaque</name>
    <name type="synonym">Cynomolgus monkey</name>
    <dbReference type="NCBI Taxonomy" id="9541"/>
    <lineage>
        <taxon>Eukaryota</taxon>
        <taxon>Metazoa</taxon>
        <taxon>Chordata</taxon>
        <taxon>Craniata</taxon>
        <taxon>Vertebrata</taxon>
        <taxon>Euteleostomi</taxon>
        <taxon>Mammalia</taxon>
        <taxon>Eutheria</taxon>
        <taxon>Euarchontoglires</taxon>
        <taxon>Primates</taxon>
        <taxon>Haplorrhini</taxon>
        <taxon>Catarrhini</taxon>
        <taxon>Cercopithecidae</taxon>
        <taxon>Cercopithecinae</taxon>
        <taxon>Macaca</taxon>
    </lineage>
</organism>
<dbReference type="GO" id="GO:0033005">
    <property type="term" value="P:positive regulation of mast cell activation"/>
    <property type="evidence" value="ECO:0007669"/>
    <property type="project" value="TreeGrafter"/>
</dbReference>
<dbReference type="InterPro" id="IPR013783">
    <property type="entry name" value="Ig-like_fold"/>
</dbReference>
<dbReference type="GO" id="GO:0043296">
    <property type="term" value="C:apical junction complex"/>
    <property type="evidence" value="ECO:0007669"/>
    <property type="project" value="TreeGrafter"/>
</dbReference>
<dbReference type="CDD" id="cd20930">
    <property type="entry name" value="Ig3_Nectin-5_like"/>
    <property type="match status" value="1"/>
</dbReference>
<accession>A0A7N9D072</accession>
<keyword evidence="7" id="KW-0732">Signal</keyword>
<evidence type="ECO:0000256" key="1">
    <source>
        <dbReference type="ARBA" id="ARBA00004479"/>
    </source>
</evidence>
<dbReference type="GO" id="GO:0007156">
    <property type="term" value="P:homophilic cell adhesion via plasma membrane adhesion molecules"/>
    <property type="evidence" value="ECO:0007669"/>
    <property type="project" value="TreeGrafter"/>
</dbReference>
<keyword evidence="4" id="KW-1015">Disulfide bond</keyword>
<dbReference type="Ensembl" id="ENSMFAT00000081072.1">
    <property type="protein sequence ID" value="ENSMFAP00000057391.1"/>
    <property type="gene ID" value="ENSMFAG00000039744.2"/>
</dbReference>
<dbReference type="GO" id="GO:0048018">
    <property type="term" value="F:receptor ligand activity"/>
    <property type="evidence" value="ECO:0007669"/>
    <property type="project" value="UniProtKB-ARBA"/>
</dbReference>
<dbReference type="GO" id="GO:0002891">
    <property type="term" value="P:positive regulation of immunoglobulin mediated immune response"/>
    <property type="evidence" value="ECO:0007669"/>
    <property type="project" value="TreeGrafter"/>
</dbReference>
<dbReference type="GO" id="GO:0001675">
    <property type="term" value="P:acrosome assembly"/>
    <property type="evidence" value="ECO:0007669"/>
    <property type="project" value="TreeGrafter"/>
</dbReference>
<evidence type="ECO:0000256" key="5">
    <source>
        <dbReference type="SAM" id="MobiDB-lite"/>
    </source>
</evidence>
<feature type="signal peptide" evidence="7">
    <location>
        <begin position="1"/>
        <end position="22"/>
    </location>
</feature>
<reference evidence="9" key="2">
    <citation type="submission" date="2025-08" db="UniProtKB">
        <authorList>
            <consortium name="Ensembl"/>
        </authorList>
    </citation>
    <scope>IDENTIFICATION</scope>
</reference>
<dbReference type="CDD" id="cd07703">
    <property type="entry name" value="IgC1_2_Nectin-2_Necl-5_like"/>
    <property type="match status" value="1"/>
</dbReference>
<gene>
    <name evidence="9" type="primary">PVR</name>
</gene>
<keyword evidence="2 6" id="KW-0812">Transmembrane</keyword>
<dbReference type="GO" id="GO:0005886">
    <property type="term" value="C:plasma membrane"/>
    <property type="evidence" value="ECO:0007669"/>
    <property type="project" value="TreeGrafter"/>
</dbReference>
<dbReference type="Proteomes" id="UP000233100">
    <property type="component" value="Chromosome 19"/>
</dbReference>
<feature type="domain" description="Ig-like" evidence="8">
    <location>
        <begin position="214"/>
        <end position="298"/>
    </location>
</feature>
<dbReference type="Pfam" id="PF08205">
    <property type="entry name" value="C2-set_2"/>
    <property type="match status" value="1"/>
</dbReference>
<dbReference type="GO" id="GO:0042267">
    <property type="term" value="P:natural killer cell mediated cytotoxicity"/>
    <property type="evidence" value="ECO:0007669"/>
    <property type="project" value="UniProtKB-ARBA"/>
</dbReference>
<evidence type="ECO:0000256" key="3">
    <source>
        <dbReference type="ARBA" id="ARBA00022989"/>
    </source>
</evidence>
<dbReference type="GO" id="GO:0060370">
    <property type="term" value="P:susceptibility to T cell mediated cytotoxicity"/>
    <property type="evidence" value="ECO:0007669"/>
    <property type="project" value="UniProtKB-ARBA"/>
</dbReference>
<feature type="chain" id="PRO_5030571512" evidence="7">
    <location>
        <begin position="23"/>
        <end position="473"/>
    </location>
</feature>
<evidence type="ECO:0000313" key="10">
    <source>
        <dbReference type="Proteomes" id="UP000233100"/>
    </source>
</evidence>
<dbReference type="AlphaFoldDB" id="A0A7N9D072"/>
<dbReference type="InterPro" id="IPR052659">
    <property type="entry name" value="Nectin/PVR"/>
</dbReference>
<dbReference type="Gene3D" id="2.60.40.10">
    <property type="entry name" value="Immunoglobulins"/>
    <property type="match status" value="3"/>
</dbReference>
<dbReference type="InterPro" id="IPR036179">
    <property type="entry name" value="Ig-like_dom_sf"/>
</dbReference>
<dbReference type="Bgee" id="ENSMFAG00000039744">
    <property type="expression patterns" value="Expressed in skeletal muscle tissue and 13 other cell types or tissues"/>
</dbReference>
<dbReference type="GO" id="GO:0045953">
    <property type="term" value="P:negative regulation of natural killer cell mediated cytotoxicity"/>
    <property type="evidence" value="ECO:0007669"/>
    <property type="project" value="UniProtKB-ARBA"/>
</dbReference>
<evidence type="ECO:0000256" key="6">
    <source>
        <dbReference type="SAM" id="Phobius"/>
    </source>
</evidence>
<dbReference type="GO" id="GO:0002860">
    <property type="term" value="P:positive regulation of natural killer cell mediated cytotoxicity directed against tumor cell target"/>
    <property type="evidence" value="ECO:0007669"/>
    <property type="project" value="TreeGrafter"/>
</dbReference>
<feature type="domain" description="Ig-like" evidence="8">
    <location>
        <begin position="115"/>
        <end position="205"/>
    </location>
</feature>
<evidence type="ECO:0000313" key="9">
    <source>
        <dbReference type="Ensembl" id="ENSMFAP00000057391.1"/>
    </source>
</evidence>
<evidence type="ECO:0000256" key="7">
    <source>
        <dbReference type="SAM" id="SignalP"/>
    </source>
</evidence>
<reference evidence="9 10" key="1">
    <citation type="submission" date="2013-03" db="EMBL/GenBank/DDBJ databases">
        <authorList>
            <person name="Warren W."/>
            <person name="Wilson R.K."/>
        </authorList>
    </citation>
    <scope>NUCLEOTIDE SEQUENCE</scope>
</reference>
<dbReference type="InterPro" id="IPR013162">
    <property type="entry name" value="CD80_C2-set"/>
</dbReference>
<keyword evidence="3 6" id="KW-1133">Transmembrane helix</keyword>
<name>A0A7N9D072_MACFA</name>
<feature type="region of interest" description="Disordered" evidence="5">
    <location>
        <begin position="345"/>
        <end position="412"/>
    </location>
</feature>
<protein>
    <submittedName>
        <fullName evidence="9">PVR cell adhesion molecule</fullName>
    </submittedName>
</protein>
<dbReference type="Pfam" id="PF07686">
    <property type="entry name" value="V-set"/>
    <property type="match status" value="1"/>
</dbReference>
<dbReference type="PANTHER" id="PTHR47387">
    <property type="entry name" value="NECTIN-2"/>
    <property type="match status" value="1"/>
</dbReference>
<reference evidence="9" key="3">
    <citation type="submission" date="2025-09" db="UniProtKB">
        <authorList>
            <consortium name="Ensembl"/>
        </authorList>
    </citation>
    <scope>IDENTIFICATION</scope>
</reference>
<dbReference type="GeneTree" id="ENSGT00940000162848"/>
<dbReference type="GO" id="GO:0050839">
    <property type="term" value="F:cell adhesion molecule binding"/>
    <property type="evidence" value="ECO:0007669"/>
    <property type="project" value="TreeGrafter"/>
</dbReference>
<dbReference type="InterPro" id="IPR007110">
    <property type="entry name" value="Ig-like_dom"/>
</dbReference>
<dbReference type="FunFam" id="2.60.40.10:FF:000619">
    <property type="entry name" value="Nectin cell adhesion molecule 2"/>
    <property type="match status" value="1"/>
</dbReference>
<evidence type="ECO:0000256" key="2">
    <source>
        <dbReference type="ARBA" id="ARBA00022692"/>
    </source>
</evidence>